<reference evidence="4 5" key="1">
    <citation type="submission" date="2020-12" db="EMBL/GenBank/DDBJ databases">
        <title>Concerted genomic and epigenomic changes stabilize Arabidopsis allopolyploids.</title>
        <authorList>
            <person name="Chen Z."/>
        </authorList>
    </citation>
    <scope>NUCLEOTIDE SEQUENCE [LARGE SCALE GENOMIC DNA]</scope>
    <source>
        <strain evidence="4">Allo738</strain>
        <tissue evidence="4">Leaf</tissue>
    </source>
</reference>
<keyword evidence="5" id="KW-1185">Reference proteome</keyword>
<name>A0A8T1ZMN4_9BRAS</name>
<dbReference type="InterPro" id="IPR041667">
    <property type="entry name" value="Cupin_8"/>
</dbReference>
<feature type="domain" description="JmjC" evidence="3">
    <location>
        <begin position="122"/>
        <end position="315"/>
    </location>
</feature>
<feature type="region of interest" description="Disordered" evidence="2">
    <location>
        <begin position="331"/>
        <end position="360"/>
    </location>
</feature>
<accession>A0A8T1ZMN4</accession>
<dbReference type="EMBL" id="JAEFBK010000010">
    <property type="protein sequence ID" value="KAG7559815.1"/>
    <property type="molecule type" value="Genomic_DNA"/>
</dbReference>
<evidence type="ECO:0000313" key="4">
    <source>
        <dbReference type="EMBL" id="KAG7559815.1"/>
    </source>
</evidence>
<gene>
    <name evidence="4" type="ORF">ISN45_Aa05g013920</name>
</gene>
<sequence>MAKEIQNLWREVRELSLGTKIDRLDSPPSPLKFLRDYVSQSKPCVISNAISHWPALKLWSDPAYLAGALSDDVVSLHLTPNGCADAVTEDRDLCFASAHVEKVLFPEALKAVQSSCKGQKVGYLQQQNDCFRTEYSMVALDCDGEIDWATEAFGCSPEAVNLWIGTDDSVTSFHKDHYENLYAVVSGEKHFLLLPPTDVHRLYIEQYPAANYSYHRDTEVFKLEIEEPVRHVPWSSVDPYPSPEKEASERLKYPLFFNGPKPFHCTVKAGEVLYLPSMWFHHVSQTPGDGGYTIAVNYWYDMQFDIKYAYFNFLQSLSYKSSTLNPVLSWREDKDSESSDAERKSDKNSGTGSMVNFFSGVPNRTLKPRSFKQIPFPKTQNPPLSNVISSESKYMLLDSDILGLMDCLSSPGTEDLYTSLAQESTETCDCCWGL</sequence>
<dbReference type="FunFam" id="2.60.120.10:FF:000147">
    <property type="entry name" value="2-oxoglutarate (2OG) and Fe(II)-dependent oxygenase superfamily protein"/>
    <property type="match status" value="1"/>
</dbReference>
<dbReference type="SMART" id="SM00558">
    <property type="entry name" value="JmjC"/>
    <property type="match status" value="1"/>
</dbReference>
<comment type="caution">
    <text evidence="4">The sequence shown here is derived from an EMBL/GenBank/DDBJ whole genome shotgun (WGS) entry which is preliminary data.</text>
</comment>
<dbReference type="InterPro" id="IPR003347">
    <property type="entry name" value="JmjC_dom"/>
</dbReference>
<dbReference type="Proteomes" id="UP000694240">
    <property type="component" value="Chromosome 10"/>
</dbReference>
<feature type="compositionally biased region" description="Basic and acidic residues" evidence="2">
    <location>
        <begin position="331"/>
        <end position="347"/>
    </location>
</feature>
<comment type="similarity">
    <text evidence="1">Belongs to the JARID1 histone demethylase family.</text>
</comment>
<protein>
    <submittedName>
        <fullName evidence="4">JmjC domain</fullName>
    </submittedName>
</protein>
<proteinExistence type="inferred from homology"/>
<evidence type="ECO:0000313" key="5">
    <source>
        <dbReference type="Proteomes" id="UP000694240"/>
    </source>
</evidence>
<dbReference type="Pfam" id="PF13621">
    <property type="entry name" value="Cupin_8"/>
    <property type="match status" value="1"/>
</dbReference>
<dbReference type="PANTHER" id="PTHR12461">
    <property type="entry name" value="HYPOXIA-INDUCIBLE FACTOR 1 ALPHA INHIBITOR-RELATED"/>
    <property type="match status" value="1"/>
</dbReference>
<organism evidence="4 5">
    <name type="scientific">Arabidopsis thaliana x Arabidopsis arenosa</name>
    <dbReference type="NCBI Taxonomy" id="1240361"/>
    <lineage>
        <taxon>Eukaryota</taxon>
        <taxon>Viridiplantae</taxon>
        <taxon>Streptophyta</taxon>
        <taxon>Embryophyta</taxon>
        <taxon>Tracheophyta</taxon>
        <taxon>Spermatophyta</taxon>
        <taxon>Magnoliopsida</taxon>
        <taxon>eudicotyledons</taxon>
        <taxon>Gunneridae</taxon>
        <taxon>Pentapetalae</taxon>
        <taxon>rosids</taxon>
        <taxon>malvids</taxon>
        <taxon>Brassicales</taxon>
        <taxon>Brassicaceae</taxon>
        <taxon>Camelineae</taxon>
        <taxon>Arabidopsis</taxon>
    </lineage>
</organism>
<dbReference type="PANTHER" id="PTHR12461:SF99">
    <property type="entry name" value="BIFUNCTIONAL PEPTIDASE AND (3S)-LYSYL HYDROXYLASE JMJD7"/>
    <property type="match status" value="1"/>
</dbReference>
<dbReference type="AlphaFoldDB" id="A0A8T1ZMN4"/>
<evidence type="ECO:0000256" key="1">
    <source>
        <dbReference type="ARBA" id="ARBA00006801"/>
    </source>
</evidence>
<evidence type="ECO:0000259" key="3">
    <source>
        <dbReference type="PROSITE" id="PS51184"/>
    </source>
</evidence>
<evidence type="ECO:0000256" key="2">
    <source>
        <dbReference type="SAM" id="MobiDB-lite"/>
    </source>
</evidence>
<dbReference type="PROSITE" id="PS51184">
    <property type="entry name" value="JMJC"/>
    <property type="match status" value="1"/>
</dbReference>